<dbReference type="Proteomes" id="UP000245464">
    <property type="component" value="Chromosome 4"/>
</dbReference>
<dbReference type="AlphaFoldDB" id="A0A2W1FT24"/>
<dbReference type="OrthoDB" id="4161186at2759"/>
<keyword evidence="5" id="KW-1185">Reference proteome</keyword>
<proteinExistence type="predicted"/>
<reference evidence="3" key="3">
    <citation type="journal article" date="2022" name="bioRxiv">
        <title>A global pangenome for the wheat fungal pathogen Pyrenophora tritici-repentis and prediction of effector protein structural homology.</title>
        <authorList>
            <person name="Moolhuijzen P."/>
            <person name="See P.T."/>
            <person name="Shi G."/>
            <person name="Powell H.R."/>
            <person name="Cockram J."/>
            <person name="Jorgensen L.N."/>
            <person name="Benslimane H."/>
            <person name="Strelkov S.E."/>
            <person name="Turner J."/>
            <person name="Liu Z."/>
            <person name="Moffat C.S."/>
        </authorList>
    </citation>
    <scope>NUCLEOTIDE SEQUENCE</scope>
    <source>
        <strain evidence="3">86-124</strain>
    </source>
</reference>
<reference evidence="2 4" key="1">
    <citation type="journal article" date="2018" name="BMC Genomics">
        <title>Comparative genomics of the wheat fungal pathogen Pyrenophora tritici-repentis reveals chromosomal variations and genome plasticity.</title>
        <authorList>
            <person name="Moolhuijzen P."/>
            <person name="See P.T."/>
            <person name="Hane J.K."/>
            <person name="Shi G."/>
            <person name="Liu Z."/>
            <person name="Oliver R.P."/>
            <person name="Moffat C.S."/>
        </authorList>
    </citation>
    <scope>NUCLEOTIDE SEQUENCE [LARGE SCALE GENOMIC DNA]</scope>
    <source>
        <strain evidence="2">M4</strain>
    </source>
</reference>
<protein>
    <recommendedName>
        <fullName evidence="1">PD-(D/E)XK nuclease-like domain-containing protein</fullName>
    </recommendedName>
</protein>
<dbReference type="EMBL" id="NRDI02000016">
    <property type="protein sequence ID" value="KAI1510732.1"/>
    <property type="molecule type" value="Genomic_DNA"/>
</dbReference>
<reference evidence="5" key="4">
    <citation type="journal article" date="2022" name="Microb. Genom.">
        <title>A global pangenome for the wheat fungal pathogen Pyrenophora tritici-repentis and prediction of effector protein structural homology.</title>
        <authorList>
            <person name="Moolhuijzen P.M."/>
            <person name="See P.T."/>
            <person name="Shi G."/>
            <person name="Powell H.R."/>
            <person name="Cockram J."/>
            <person name="Jorgensen L.N."/>
            <person name="Benslimane H."/>
            <person name="Strelkov S.E."/>
            <person name="Turner J."/>
            <person name="Liu Z."/>
            <person name="Moffat C.S."/>
        </authorList>
    </citation>
    <scope>NUCLEOTIDE SEQUENCE [LARGE SCALE GENOMIC DNA]</scope>
</reference>
<reference evidence="3" key="2">
    <citation type="submission" date="2021-05" db="EMBL/GenBank/DDBJ databases">
        <authorList>
            <person name="Moolhuijzen P.M."/>
            <person name="Moffat C.S."/>
        </authorList>
    </citation>
    <scope>NUCLEOTIDE SEQUENCE</scope>
    <source>
        <strain evidence="3">86-124</strain>
    </source>
</reference>
<feature type="domain" description="PD-(D/E)XK nuclease-like" evidence="1">
    <location>
        <begin position="16"/>
        <end position="148"/>
    </location>
</feature>
<dbReference type="InterPro" id="IPR046797">
    <property type="entry name" value="PDDEXK_12"/>
</dbReference>
<gene>
    <name evidence="3" type="ORF">Ptr86124_010537</name>
    <name evidence="2" type="ORF">PtrM4_088340</name>
</gene>
<accession>A0A2W1FT24</accession>
<comment type="caution">
    <text evidence="3">The sequence shown here is derived from an EMBL/GenBank/DDBJ whole genome shotgun (WGS) entry which is preliminary data.</text>
</comment>
<organism evidence="3 5">
    <name type="scientific">Pyrenophora tritici-repentis</name>
    <dbReference type="NCBI Taxonomy" id="45151"/>
    <lineage>
        <taxon>Eukaryota</taxon>
        <taxon>Fungi</taxon>
        <taxon>Dikarya</taxon>
        <taxon>Ascomycota</taxon>
        <taxon>Pezizomycotina</taxon>
        <taxon>Dothideomycetes</taxon>
        <taxon>Pleosporomycetidae</taxon>
        <taxon>Pleosporales</taxon>
        <taxon>Pleosporineae</taxon>
        <taxon>Pleosporaceae</taxon>
        <taxon>Pyrenophora</taxon>
    </lineage>
</organism>
<name>A0A2W1FT24_9PLEO</name>
<dbReference type="EMBL" id="NQIK02000004">
    <property type="protein sequence ID" value="KAF7571334.1"/>
    <property type="molecule type" value="Genomic_DNA"/>
</dbReference>
<dbReference type="Pfam" id="PF20516">
    <property type="entry name" value="PDDEXK_12"/>
    <property type="match status" value="1"/>
</dbReference>
<evidence type="ECO:0000313" key="2">
    <source>
        <dbReference type="EMBL" id="KAF7571334.1"/>
    </source>
</evidence>
<sequence length="172" mass="19183">MNTLTSQPSTKKLTAAHKSEIRHTLDTFTKRTALFSGFEVNHASGSRTEAELQMSIWIAASLRKKQELAQLSQTRFNPPAMAEPAFTIVGHEHSIYYAYPREDVVAGRSGVHILGPDEFRFEGLSTRSIRGVFRLLRLYGNVLKYGVDETEDGYWGGFFGPVLEKLASGSID</sequence>
<evidence type="ECO:0000259" key="1">
    <source>
        <dbReference type="Pfam" id="PF20516"/>
    </source>
</evidence>
<evidence type="ECO:0000313" key="3">
    <source>
        <dbReference type="EMBL" id="KAI1510732.1"/>
    </source>
</evidence>
<evidence type="ECO:0000313" key="5">
    <source>
        <dbReference type="Proteomes" id="UP000249757"/>
    </source>
</evidence>
<dbReference type="Proteomes" id="UP000249757">
    <property type="component" value="Unassembled WGS sequence"/>
</dbReference>
<evidence type="ECO:0000313" key="4">
    <source>
        <dbReference type="Proteomes" id="UP000245464"/>
    </source>
</evidence>